<organism evidence="2 3">
    <name type="scientific">Sphagnum jensenii</name>
    <dbReference type="NCBI Taxonomy" id="128206"/>
    <lineage>
        <taxon>Eukaryota</taxon>
        <taxon>Viridiplantae</taxon>
        <taxon>Streptophyta</taxon>
        <taxon>Embryophyta</taxon>
        <taxon>Bryophyta</taxon>
        <taxon>Sphagnophytina</taxon>
        <taxon>Sphagnopsida</taxon>
        <taxon>Sphagnales</taxon>
        <taxon>Sphagnaceae</taxon>
        <taxon>Sphagnum</taxon>
    </lineage>
</organism>
<dbReference type="EMBL" id="CAXAQS010000056">
    <property type="protein sequence ID" value="CAK9249854.1"/>
    <property type="molecule type" value="Genomic_DNA"/>
</dbReference>
<accession>A0ABP0V632</accession>
<dbReference type="Proteomes" id="UP001497444">
    <property type="component" value="Unassembled WGS sequence"/>
</dbReference>
<dbReference type="PANTHER" id="PTHR20883">
    <property type="entry name" value="PHYTANOYL-COA DIOXYGENASE DOMAIN CONTAINING 1"/>
    <property type="match status" value="1"/>
</dbReference>
<evidence type="ECO:0008006" key="4">
    <source>
        <dbReference type="Google" id="ProtNLM"/>
    </source>
</evidence>
<dbReference type="InterPro" id="IPR008775">
    <property type="entry name" value="Phytyl_CoA_dOase-like"/>
</dbReference>
<protein>
    <recommendedName>
        <fullName evidence="4">Phytanoyl-CoA dioxygenase</fullName>
    </recommendedName>
</protein>
<dbReference type="Gene3D" id="2.60.120.620">
    <property type="entry name" value="q2cbj1_9rhob like domain"/>
    <property type="match status" value="1"/>
</dbReference>
<keyword evidence="3" id="KW-1185">Reference proteome</keyword>
<dbReference type="Pfam" id="PF05721">
    <property type="entry name" value="PhyH"/>
    <property type="match status" value="1"/>
</dbReference>
<dbReference type="PANTHER" id="PTHR20883:SF48">
    <property type="entry name" value="ECTOINE DIOXYGENASE"/>
    <property type="match status" value="1"/>
</dbReference>
<proteinExistence type="predicted"/>
<dbReference type="SUPFAM" id="SSF51197">
    <property type="entry name" value="Clavaminate synthase-like"/>
    <property type="match status" value="1"/>
</dbReference>
<name>A0ABP0V632_9BRYO</name>
<gene>
    <name evidence="2" type="ORF">CSSPJE1EN1_LOCUS25232</name>
</gene>
<comment type="caution">
    <text evidence="2">The sequence shown here is derived from an EMBL/GenBank/DDBJ whole genome shotgun (WGS) entry which is preliminary data.</text>
</comment>
<comment type="cofactor">
    <cofactor evidence="1">
        <name>Fe cation</name>
        <dbReference type="ChEBI" id="CHEBI:24875"/>
    </cofactor>
</comment>
<reference evidence="2" key="1">
    <citation type="submission" date="2024-02" db="EMBL/GenBank/DDBJ databases">
        <authorList>
            <consortium name="ELIXIR-Norway"/>
            <consortium name="Elixir Norway"/>
        </authorList>
    </citation>
    <scope>NUCLEOTIDE SEQUENCE</scope>
</reference>
<evidence type="ECO:0000313" key="3">
    <source>
        <dbReference type="Proteomes" id="UP001497444"/>
    </source>
</evidence>
<evidence type="ECO:0000313" key="2">
    <source>
        <dbReference type="EMBL" id="CAK9249854.1"/>
    </source>
</evidence>
<sequence>MIKPGMNDFAMPLHADWTYVDEDQFRSVAVWIPLIDTNEENGCLGVIEGSHKISEKVRGPNMQQNSYTKDKDWVKKYGKLLPTKAGHAIIFDHALMHFSPPNKFDTIRPALNLSIVPEEAEIYHYCIPEGEKEIEVYKVEDPEFFLKYSHYKRPETDTKIRTLPVDSVKWVDEKMNNFRPLQKRNLLGRIASLLHIAD</sequence>
<evidence type="ECO:0000256" key="1">
    <source>
        <dbReference type="ARBA" id="ARBA00001962"/>
    </source>
</evidence>